<comment type="caution">
    <text evidence="5">The sequence shown here is derived from an EMBL/GenBank/DDBJ whole genome shotgun (WGS) entry which is preliminary data.</text>
</comment>
<dbReference type="SUPFAM" id="SSF54695">
    <property type="entry name" value="POZ domain"/>
    <property type="match status" value="1"/>
</dbReference>
<dbReference type="EMBL" id="AUPL01000079">
    <property type="protein sequence ID" value="ESL12158.1"/>
    <property type="molecule type" value="Genomic_DNA"/>
</dbReference>
<dbReference type="InterPro" id="IPR039948">
    <property type="entry name" value="ELC1"/>
</dbReference>
<dbReference type="AlphaFoldDB" id="A0A061J9P7"/>
<dbReference type="FunFam" id="3.30.710.10:FF:000035">
    <property type="entry name" value="Elongin C transcription elongation factor"/>
    <property type="match status" value="1"/>
</dbReference>
<protein>
    <recommendedName>
        <fullName evidence="3">Elongin-C</fullName>
    </recommendedName>
</protein>
<comment type="subcellular location">
    <subcellularLocation>
        <location evidence="1">Nucleus</location>
    </subcellularLocation>
</comment>
<dbReference type="OrthoDB" id="249087at2759"/>
<dbReference type="PANTHER" id="PTHR20648">
    <property type="entry name" value="ELONGIN-C"/>
    <property type="match status" value="1"/>
</dbReference>
<organism evidence="5 6">
    <name type="scientific">Trypanosoma rangeli SC58</name>
    <dbReference type="NCBI Taxonomy" id="429131"/>
    <lineage>
        <taxon>Eukaryota</taxon>
        <taxon>Discoba</taxon>
        <taxon>Euglenozoa</taxon>
        <taxon>Kinetoplastea</taxon>
        <taxon>Metakinetoplastina</taxon>
        <taxon>Trypanosomatida</taxon>
        <taxon>Trypanosomatidae</taxon>
        <taxon>Trypanosoma</taxon>
        <taxon>Herpetosoma</taxon>
    </lineage>
</organism>
<comment type="similarity">
    <text evidence="2">Belongs to the SKP1 family.</text>
</comment>
<gene>
    <name evidence="5" type="ORF">TRSC58_00079</name>
</gene>
<evidence type="ECO:0000313" key="5">
    <source>
        <dbReference type="EMBL" id="ESL12158.1"/>
    </source>
</evidence>
<dbReference type="VEuPathDB" id="TriTrypDB:TRSC58_00079"/>
<proteinExistence type="inferred from homology"/>
<dbReference type="InterPro" id="IPR011333">
    <property type="entry name" value="SKP1/BTB/POZ_sf"/>
</dbReference>
<evidence type="ECO:0000256" key="4">
    <source>
        <dbReference type="ARBA" id="ARBA00023242"/>
    </source>
</evidence>
<name>A0A061J9P7_TRYRA</name>
<keyword evidence="6" id="KW-1185">Reference proteome</keyword>
<evidence type="ECO:0000313" key="6">
    <source>
        <dbReference type="Proteomes" id="UP000031737"/>
    </source>
</evidence>
<dbReference type="Proteomes" id="UP000031737">
    <property type="component" value="Unassembled WGS sequence"/>
</dbReference>
<evidence type="ECO:0000256" key="3">
    <source>
        <dbReference type="ARBA" id="ARBA00021347"/>
    </source>
</evidence>
<reference evidence="5 6" key="1">
    <citation type="submission" date="2013-07" db="EMBL/GenBank/DDBJ databases">
        <authorList>
            <person name="Stoco P.H."/>
            <person name="Wagner G."/>
            <person name="Gerber A."/>
            <person name="Zaha A."/>
            <person name="Thompson C."/>
            <person name="Bartholomeu D.C."/>
            <person name="Luckemeyer D.D."/>
            <person name="Bahia D."/>
            <person name="Loreto E."/>
            <person name="Prestes E.B."/>
            <person name="Lima F.M."/>
            <person name="Rodrigues-Luiz G."/>
            <person name="Vallejo G.A."/>
            <person name="Filho J.F."/>
            <person name="Monteiro K.M."/>
            <person name="Tyler K.M."/>
            <person name="de Almeida L.G."/>
            <person name="Ortiz M.F."/>
            <person name="Siervo M.A."/>
            <person name="de Moraes M.H."/>
            <person name="Cunha O.L."/>
            <person name="Mendonca-Neto R."/>
            <person name="Silva R."/>
            <person name="Teixeira S.M."/>
            <person name="Murta S.M."/>
            <person name="Sincero T.C."/>
            <person name="Mendes T.A."/>
            <person name="Urmenyi T.P."/>
            <person name="Silva V.G."/>
            <person name="da Rocha W.D."/>
            <person name="Andersson B."/>
            <person name="Romanha A.J."/>
            <person name="Steindel M."/>
            <person name="de Vasconcelos A.T."/>
            <person name="Grisard E.C."/>
        </authorList>
    </citation>
    <scope>NUCLEOTIDE SEQUENCE [LARGE SCALE GENOMIC DNA]</scope>
    <source>
        <strain evidence="5 6">SC58</strain>
    </source>
</reference>
<keyword evidence="4" id="KW-0539">Nucleus</keyword>
<dbReference type="GO" id="GO:0005634">
    <property type="term" value="C:nucleus"/>
    <property type="evidence" value="ECO:0007669"/>
    <property type="project" value="UniProtKB-SubCell"/>
</dbReference>
<dbReference type="Gene3D" id="3.30.710.10">
    <property type="entry name" value="Potassium Channel Kv1.1, Chain A"/>
    <property type="match status" value="1"/>
</dbReference>
<evidence type="ECO:0000256" key="2">
    <source>
        <dbReference type="ARBA" id="ARBA00009993"/>
    </source>
</evidence>
<evidence type="ECO:0000256" key="1">
    <source>
        <dbReference type="ARBA" id="ARBA00004123"/>
    </source>
</evidence>
<sequence>MIRSGAAFNPMRRTPPPPPYIDTFELNPEDYIGMTSAEGHRFVVHRNCACVSPLLRKCFADHLALALPEVSIDWGEADTGTPTIHFPTLSTVRLEVIIQYLYYKHRYEGETEGRPPFNVPLEAALEVMKVAETLQC</sequence>
<accession>A0A061J9P7</accession>